<dbReference type="InterPro" id="IPR020568">
    <property type="entry name" value="Ribosomal_Su5_D2-typ_SF"/>
</dbReference>
<sequence>MTHDLTVRAPAKINLHLGVGRVRDDGFHPLDTVYQALSIYDDLSVGSAAEVRLSISVADYIDRAGVPDGEDNLVSRAVAAMARHHGRELPVDLVLDKSIPLAGGMAGGSADAAAALLAVDRWHDLRTSDDALLALAAGLGSDVPFSLVGGTARGVGRGEVVVPVEDTGAWWWVAVPSTEGLSTPTVYRHFDTMRPDAPEVPASAEPLLEALASGEPVRLARALHNDLQEPAIDLRPELGDLIVRGEAEGALRGIVSGSGPTVVFLCDSADGATATGRALAGAGHDVVLTATGPVAGVHVVS</sequence>
<dbReference type="Proteomes" id="UP000649289">
    <property type="component" value="Unassembled WGS sequence"/>
</dbReference>
<dbReference type="EC" id="2.7.1.148" evidence="2 9"/>
<evidence type="ECO:0000256" key="4">
    <source>
        <dbReference type="ARBA" id="ARBA00022679"/>
    </source>
</evidence>
<evidence type="ECO:0000256" key="3">
    <source>
        <dbReference type="ARBA" id="ARBA00017473"/>
    </source>
</evidence>
<dbReference type="Gene3D" id="3.30.230.10">
    <property type="match status" value="1"/>
</dbReference>
<evidence type="ECO:0000259" key="11">
    <source>
        <dbReference type="Pfam" id="PF08544"/>
    </source>
</evidence>
<evidence type="ECO:0000256" key="8">
    <source>
        <dbReference type="ARBA" id="ARBA00032554"/>
    </source>
</evidence>
<dbReference type="InterPro" id="IPR014721">
    <property type="entry name" value="Ribsml_uS5_D2-typ_fold_subgr"/>
</dbReference>
<organism evidence="12 13">
    <name type="scientific">Nocardioides hwasunensis</name>
    <dbReference type="NCBI Taxonomy" id="397258"/>
    <lineage>
        <taxon>Bacteria</taxon>
        <taxon>Bacillati</taxon>
        <taxon>Actinomycetota</taxon>
        <taxon>Actinomycetes</taxon>
        <taxon>Propionibacteriales</taxon>
        <taxon>Nocardioidaceae</taxon>
        <taxon>Nocardioides</taxon>
    </lineage>
</organism>
<gene>
    <name evidence="9" type="primary">ispE</name>
    <name evidence="12" type="ORF">IEZ25_12250</name>
</gene>
<comment type="pathway">
    <text evidence="9">Isoprenoid biosynthesis; isopentenyl diphosphate biosynthesis via DXP pathway; isopentenyl diphosphate from 1-deoxy-D-xylulose 5-phosphate: step 3/6.</text>
</comment>
<keyword evidence="7 9" id="KW-0067">ATP-binding</keyword>
<dbReference type="NCBIfam" id="TIGR00154">
    <property type="entry name" value="ispE"/>
    <property type="match status" value="1"/>
</dbReference>
<dbReference type="PANTHER" id="PTHR43527">
    <property type="entry name" value="4-DIPHOSPHOCYTIDYL-2-C-METHYL-D-ERYTHRITOL KINASE, CHLOROPLASTIC"/>
    <property type="match status" value="1"/>
</dbReference>
<dbReference type="Pfam" id="PF00288">
    <property type="entry name" value="GHMP_kinases_N"/>
    <property type="match status" value="1"/>
</dbReference>
<feature type="binding site" evidence="9">
    <location>
        <begin position="100"/>
        <end position="110"/>
    </location>
    <ligand>
        <name>ATP</name>
        <dbReference type="ChEBI" id="CHEBI:30616"/>
    </ligand>
</feature>
<reference evidence="12 13" key="1">
    <citation type="submission" date="2020-09" db="EMBL/GenBank/DDBJ databases">
        <title>novel species in genus Nocardioides.</title>
        <authorList>
            <person name="Zhang G."/>
        </authorList>
    </citation>
    <scope>NUCLEOTIDE SEQUENCE [LARGE SCALE GENOMIC DNA]</scope>
    <source>
        <strain evidence="12 13">19197</strain>
    </source>
</reference>
<dbReference type="RefSeq" id="WP_191199695.1">
    <property type="nucleotide sequence ID" value="NZ_BAAAPA010000005.1"/>
</dbReference>
<dbReference type="GO" id="GO:0050515">
    <property type="term" value="F:4-(cytidine 5'-diphospho)-2-C-methyl-D-erythritol kinase activity"/>
    <property type="evidence" value="ECO:0007669"/>
    <property type="project" value="UniProtKB-EC"/>
</dbReference>
<evidence type="ECO:0000259" key="10">
    <source>
        <dbReference type="Pfam" id="PF00288"/>
    </source>
</evidence>
<evidence type="ECO:0000256" key="5">
    <source>
        <dbReference type="ARBA" id="ARBA00022741"/>
    </source>
</evidence>
<dbReference type="InterPro" id="IPR006204">
    <property type="entry name" value="GHMP_kinase_N_dom"/>
</dbReference>
<comment type="function">
    <text evidence="9">Catalyzes the phosphorylation of the position 2 hydroxy group of 4-diphosphocytidyl-2C-methyl-D-erythritol.</text>
</comment>
<keyword evidence="13" id="KW-1185">Reference proteome</keyword>
<keyword evidence="9" id="KW-0414">Isoprene biosynthesis</keyword>
<name>A0ABR8MLJ1_9ACTN</name>
<evidence type="ECO:0000256" key="2">
    <source>
        <dbReference type="ARBA" id="ARBA00012052"/>
    </source>
</evidence>
<dbReference type="SUPFAM" id="SSF55060">
    <property type="entry name" value="GHMP Kinase, C-terminal domain"/>
    <property type="match status" value="1"/>
</dbReference>
<dbReference type="PIRSF" id="PIRSF010376">
    <property type="entry name" value="IspE"/>
    <property type="match status" value="1"/>
</dbReference>
<keyword evidence="4 9" id="KW-0808">Transferase</keyword>
<comment type="similarity">
    <text evidence="1 9">Belongs to the GHMP kinase family. IspE subfamily.</text>
</comment>
<feature type="domain" description="GHMP kinase N-terminal" evidence="10">
    <location>
        <begin position="72"/>
        <end position="150"/>
    </location>
</feature>
<dbReference type="InterPro" id="IPR036554">
    <property type="entry name" value="GHMP_kinase_C_sf"/>
</dbReference>
<evidence type="ECO:0000256" key="7">
    <source>
        <dbReference type="ARBA" id="ARBA00022840"/>
    </source>
</evidence>
<feature type="active site" evidence="9">
    <location>
        <position position="12"/>
    </location>
</feature>
<dbReference type="NCBIfam" id="NF002870">
    <property type="entry name" value="PRK03188.1"/>
    <property type="match status" value="1"/>
</dbReference>
<protein>
    <recommendedName>
        <fullName evidence="3 9">4-diphosphocytidyl-2-C-methyl-D-erythritol kinase</fullName>
        <shortName evidence="9">CMK</shortName>
        <ecNumber evidence="2 9">2.7.1.148</ecNumber>
    </recommendedName>
    <alternativeName>
        <fullName evidence="8 9">4-(cytidine-5'-diphospho)-2-C-methyl-D-erythritol kinase</fullName>
    </alternativeName>
</protein>
<accession>A0ABR8MLJ1</accession>
<comment type="catalytic activity">
    <reaction evidence="9">
        <text>4-CDP-2-C-methyl-D-erythritol + ATP = 4-CDP-2-C-methyl-D-erythritol 2-phosphate + ADP + H(+)</text>
        <dbReference type="Rhea" id="RHEA:18437"/>
        <dbReference type="ChEBI" id="CHEBI:15378"/>
        <dbReference type="ChEBI" id="CHEBI:30616"/>
        <dbReference type="ChEBI" id="CHEBI:57823"/>
        <dbReference type="ChEBI" id="CHEBI:57919"/>
        <dbReference type="ChEBI" id="CHEBI:456216"/>
        <dbReference type="EC" id="2.7.1.148"/>
    </reaction>
</comment>
<dbReference type="SUPFAM" id="SSF54211">
    <property type="entry name" value="Ribosomal protein S5 domain 2-like"/>
    <property type="match status" value="1"/>
</dbReference>
<dbReference type="EMBL" id="JACXYY010000004">
    <property type="protein sequence ID" value="MBD3915389.1"/>
    <property type="molecule type" value="Genomic_DNA"/>
</dbReference>
<evidence type="ECO:0000313" key="13">
    <source>
        <dbReference type="Proteomes" id="UP000649289"/>
    </source>
</evidence>
<proteinExistence type="inferred from homology"/>
<dbReference type="InterPro" id="IPR013750">
    <property type="entry name" value="GHMP_kinase_C_dom"/>
</dbReference>
<keyword evidence="5 9" id="KW-0547">Nucleotide-binding</keyword>
<evidence type="ECO:0000256" key="1">
    <source>
        <dbReference type="ARBA" id="ARBA00009684"/>
    </source>
</evidence>
<comment type="caution">
    <text evidence="12">The sequence shown here is derived from an EMBL/GenBank/DDBJ whole genome shotgun (WGS) entry which is preliminary data.</text>
</comment>
<dbReference type="InterPro" id="IPR004424">
    <property type="entry name" value="IspE"/>
</dbReference>
<evidence type="ECO:0000256" key="9">
    <source>
        <dbReference type="HAMAP-Rule" id="MF_00061"/>
    </source>
</evidence>
<evidence type="ECO:0000313" key="12">
    <source>
        <dbReference type="EMBL" id="MBD3915389.1"/>
    </source>
</evidence>
<evidence type="ECO:0000256" key="6">
    <source>
        <dbReference type="ARBA" id="ARBA00022777"/>
    </source>
</evidence>
<dbReference type="HAMAP" id="MF_00061">
    <property type="entry name" value="IspE"/>
    <property type="match status" value="1"/>
</dbReference>
<dbReference type="Pfam" id="PF08544">
    <property type="entry name" value="GHMP_kinases_C"/>
    <property type="match status" value="1"/>
</dbReference>
<feature type="domain" description="GHMP kinase C-terminal" evidence="11">
    <location>
        <begin position="207"/>
        <end position="279"/>
    </location>
</feature>
<dbReference type="Gene3D" id="3.30.70.890">
    <property type="entry name" value="GHMP kinase, C-terminal domain"/>
    <property type="match status" value="1"/>
</dbReference>
<keyword evidence="6 9" id="KW-0418">Kinase</keyword>
<feature type="active site" evidence="9">
    <location>
        <position position="142"/>
    </location>
</feature>
<dbReference type="PANTHER" id="PTHR43527:SF2">
    <property type="entry name" value="4-DIPHOSPHOCYTIDYL-2-C-METHYL-D-ERYTHRITOL KINASE, CHLOROPLASTIC"/>
    <property type="match status" value="1"/>
</dbReference>